<dbReference type="OrthoDB" id="514967at2759"/>
<organism evidence="7 8">
    <name type="scientific">Striga asiatica</name>
    <name type="common">Asiatic witchweed</name>
    <name type="synonym">Buchnera asiatica</name>
    <dbReference type="NCBI Taxonomy" id="4170"/>
    <lineage>
        <taxon>Eukaryota</taxon>
        <taxon>Viridiplantae</taxon>
        <taxon>Streptophyta</taxon>
        <taxon>Embryophyta</taxon>
        <taxon>Tracheophyta</taxon>
        <taxon>Spermatophyta</taxon>
        <taxon>Magnoliopsida</taxon>
        <taxon>eudicotyledons</taxon>
        <taxon>Gunneridae</taxon>
        <taxon>Pentapetalae</taxon>
        <taxon>asterids</taxon>
        <taxon>lamiids</taxon>
        <taxon>Lamiales</taxon>
        <taxon>Orobanchaceae</taxon>
        <taxon>Buchnereae</taxon>
        <taxon>Striga</taxon>
    </lineage>
</organism>
<dbReference type="GO" id="GO:0005634">
    <property type="term" value="C:nucleus"/>
    <property type="evidence" value="ECO:0007669"/>
    <property type="project" value="InterPro"/>
</dbReference>
<protein>
    <submittedName>
        <fullName evidence="7">Squamosa promoter-binding protein 2</fullName>
    </submittedName>
</protein>
<keyword evidence="1" id="KW-0479">Metal-binding</keyword>
<name>A0A5A7R978_STRAF</name>
<comment type="caution">
    <text evidence="7">The sequence shown here is derived from an EMBL/GenBank/DDBJ whole genome shotgun (WGS) entry which is preliminary data.</text>
</comment>
<evidence type="ECO:0000313" key="8">
    <source>
        <dbReference type="Proteomes" id="UP000325081"/>
    </source>
</evidence>
<dbReference type="InterPro" id="IPR036893">
    <property type="entry name" value="SBP_sf"/>
</dbReference>
<dbReference type="PANTHER" id="PTHR31251:SF205">
    <property type="entry name" value="SQUAMOSA PROMOTER-BINDING-LIKE PROTEIN 3"/>
    <property type="match status" value="1"/>
</dbReference>
<proteinExistence type="predicted"/>
<evidence type="ECO:0000256" key="4">
    <source>
        <dbReference type="PROSITE-ProRule" id="PRU00470"/>
    </source>
</evidence>
<evidence type="ECO:0000256" key="2">
    <source>
        <dbReference type="ARBA" id="ARBA00022771"/>
    </source>
</evidence>
<evidence type="ECO:0000256" key="3">
    <source>
        <dbReference type="ARBA" id="ARBA00022833"/>
    </source>
</evidence>
<evidence type="ECO:0000313" key="7">
    <source>
        <dbReference type="EMBL" id="GER53850.1"/>
    </source>
</evidence>
<dbReference type="GO" id="GO:0003677">
    <property type="term" value="F:DNA binding"/>
    <property type="evidence" value="ECO:0007669"/>
    <property type="project" value="InterPro"/>
</dbReference>
<evidence type="ECO:0000259" key="6">
    <source>
        <dbReference type="PROSITE" id="PS51141"/>
    </source>
</evidence>
<dbReference type="Pfam" id="PF03110">
    <property type="entry name" value="SBP"/>
    <property type="match status" value="1"/>
</dbReference>
<dbReference type="Gene3D" id="4.10.1100.10">
    <property type="entry name" value="Transcription factor, SBP-box domain"/>
    <property type="match status" value="1"/>
</dbReference>
<dbReference type="EMBL" id="BKCP01010848">
    <property type="protein sequence ID" value="GER53850.1"/>
    <property type="molecule type" value="Genomic_DNA"/>
</dbReference>
<feature type="region of interest" description="Disordered" evidence="5">
    <location>
        <begin position="44"/>
        <end position="66"/>
    </location>
</feature>
<dbReference type="GO" id="GO:0008270">
    <property type="term" value="F:zinc ion binding"/>
    <property type="evidence" value="ECO:0007669"/>
    <property type="project" value="UniProtKB-KW"/>
</dbReference>
<dbReference type="PROSITE" id="PS51141">
    <property type="entry name" value="ZF_SBP"/>
    <property type="match status" value="1"/>
</dbReference>
<reference evidence="8" key="1">
    <citation type="journal article" date="2019" name="Curr. Biol.">
        <title>Genome Sequence of Striga asiatica Provides Insight into the Evolution of Plant Parasitism.</title>
        <authorList>
            <person name="Yoshida S."/>
            <person name="Kim S."/>
            <person name="Wafula E.K."/>
            <person name="Tanskanen J."/>
            <person name="Kim Y.M."/>
            <person name="Honaas L."/>
            <person name="Yang Z."/>
            <person name="Spallek T."/>
            <person name="Conn C.E."/>
            <person name="Ichihashi Y."/>
            <person name="Cheong K."/>
            <person name="Cui S."/>
            <person name="Der J.P."/>
            <person name="Gundlach H."/>
            <person name="Jiao Y."/>
            <person name="Hori C."/>
            <person name="Ishida J.K."/>
            <person name="Kasahara H."/>
            <person name="Kiba T."/>
            <person name="Kim M.S."/>
            <person name="Koo N."/>
            <person name="Laohavisit A."/>
            <person name="Lee Y.H."/>
            <person name="Lumba S."/>
            <person name="McCourt P."/>
            <person name="Mortimer J.C."/>
            <person name="Mutuku J.M."/>
            <person name="Nomura T."/>
            <person name="Sasaki-Sekimoto Y."/>
            <person name="Seto Y."/>
            <person name="Wang Y."/>
            <person name="Wakatake T."/>
            <person name="Sakakibara H."/>
            <person name="Demura T."/>
            <person name="Yamaguchi S."/>
            <person name="Yoneyama K."/>
            <person name="Manabe R.I."/>
            <person name="Nelson D.C."/>
            <person name="Schulman A.H."/>
            <person name="Timko M.P."/>
            <person name="dePamphilis C.W."/>
            <person name="Choi D."/>
            <person name="Shirasu K."/>
        </authorList>
    </citation>
    <scope>NUCLEOTIDE SEQUENCE [LARGE SCALE GENOMIC DNA]</scope>
    <source>
        <strain evidence="8">cv. UVA1</strain>
    </source>
</reference>
<sequence>MDPNMQDMISSYLEIKNLVDDGEIETTSDEEEEKVRFVEAQLKRKKQSLDDGGSGRRAGGGAAAAAAPPLCVVEECGAGLEGFKKYYQRHRVCVVHSKSPVVLVDGLRQRFCQQCSRFHELSEFDSTKRSCRRRLVGHNLRRRKSPLEAQKASPAQRFKESQY</sequence>
<keyword evidence="2 4" id="KW-0863">Zinc-finger</keyword>
<dbReference type="InterPro" id="IPR044817">
    <property type="entry name" value="SBP-like"/>
</dbReference>
<evidence type="ECO:0000256" key="1">
    <source>
        <dbReference type="ARBA" id="ARBA00022723"/>
    </source>
</evidence>
<feature type="region of interest" description="Disordered" evidence="5">
    <location>
        <begin position="142"/>
        <end position="163"/>
    </location>
</feature>
<keyword evidence="3" id="KW-0862">Zinc</keyword>
<dbReference type="InterPro" id="IPR004333">
    <property type="entry name" value="SBP_dom"/>
</dbReference>
<dbReference type="AlphaFoldDB" id="A0A5A7R978"/>
<feature type="domain" description="SBP-type" evidence="6">
    <location>
        <begin position="68"/>
        <end position="145"/>
    </location>
</feature>
<dbReference type="SUPFAM" id="SSF103612">
    <property type="entry name" value="SBT domain"/>
    <property type="match status" value="1"/>
</dbReference>
<gene>
    <name evidence="7" type="ORF">STAS_31400</name>
</gene>
<evidence type="ECO:0000256" key="5">
    <source>
        <dbReference type="SAM" id="MobiDB-lite"/>
    </source>
</evidence>
<keyword evidence="8" id="KW-1185">Reference proteome</keyword>
<dbReference type="PANTHER" id="PTHR31251">
    <property type="entry name" value="SQUAMOSA PROMOTER-BINDING-LIKE PROTEIN 4"/>
    <property type="match status" value="1"/>
</dbReference>
<accession>A0A5A7R978</accession>
<dbReference type="Proteomes" id="UP000325081">
    <property type="component" value="Unassembled WGS sequence"/>
</dbReference>